<feature type="compositionally biased region" description="Low complexity" evidence="1">
    <location>
        <begin position="18"/>
        <end position="27"/>
    </location>
</feature>
<evidence type="ECO:0000313" key="3">
    <source>
        <dbReference type="Proteomes" id="UP000598217"/>
    </source>
</evidence>
<evidence type="ECO:0000256" key="1">
    <source>
        <dbReference type="SAM" id="MobiDB-lite"/>
    </source>
</evidence>
<dbReference type="EMBL" id="JADBDY010000001">
    <property type="protein sequence ID" value="MBE1456519.1"/>
    <property type="molecule type" value="Genomic_DNA"/>
</dbReference>
<feature type="compositionally biased region" description="Acidic residues" evidence="1">
    <location>
        <begin position="37"/>
        <end position="49"/>
    </location>
</feature>
<sequence>MTSSDPSGNRGRTAPAGEDPAVAVPEADAAEQRTPAGDEDRDDWFEEPPEGALDQANEADVIEQVREAGPDEEEHR</sequence>
<dbReference type="RefSeq" id="WP_191268422.1">
    <property type="nucleotide sequence ID" value="NZ_BMXJ01000002.1"/>
</dbReference>
<accession>A0ABR9HBW8</accession>
<organism evidence="2 3">
    <name type="scientific">Nocardiopsis terrae</name>
    <dbReference type="NCBI Taxonomy" id="372655"/>
    <lineage>
        <taxon>Bacteria</taxon>
        <taxon>Bacillati</taxon>
        <taxon>Actinomycetota</taxon>
        <taxon>Actinomycetes</taxon>
        <taxon>Streptosporangiales</taxon>
        <taxon>Nocardiopsidaceae</taxon>
        <taxon>Nocardiopsis</taxon>
    </lineage>
</organism>
<proteinExistence type="predicted"/>
<feature type="region of interest" description="Disordered" evidence="1">
    <location>
        <begin position="1"/>
        <end position="76"/>
    </location>
</feature>
<name>A0ABR9HBW8_9ACTN</name>
<comment type="caution">
    <text evidence="2">The sequence shown here is derived from an EMBL/GenBank/DDBJ whole genome shotgun (WGS) entry which is preliminary data.</text>
</comment>
<protein>
    <submittedName>
        <fullName evidence="2">Uncharacterized protein</fullName>
    </submittedName>
</protein>
<reference evidence="2 3" key="1">
    <citation type="submission" date="2020-10" db="EMBL/GenBank/DDBJ databases">
        <title>Sequencing the genomes of 1000 actinobacteria strains.</title>
        <authorList>
            <person name="Klenk H.-P."/>
        </authorList>
    </citation>
    <scope>NUCLEOTIDE SEQUENCE [LARGE SCALE GENOMIC DNA]</scope>
    <source>
        <strain evidence="2 3">DSM 45157</strain>
    </source>
</reference>
<keyword evidence="3" id="KW-1185">Reference proteome</keyword>
<feature type="compositionally biased region" description="Basic and acidic residues" evidence="1">
    <location>
        <begin position="63"/>
        <end position="76"/>
    </location>
</feature>
<gene>
    <name evidence="2" type="ORF">H4W79_000733</name>
</gene>
<evidence type="ECO:0000313" key="2">
    <source>
        <dbReference type="EMBL" id="MBE1456519.1"/>
    </source>
</evidence>
<dbReference type="Proteomes" id="UP000598217">
    <property type="component" value="Unassembled WGS sequence"/>
</dbReference>